<protein>
    <recommendedName>
        <fullName evidence="3">La-related protein 7</fullName>
    </recommendedName>
    <alternativeName>
        <fullName evidence="12">La ribonucleoprotein domain family member 7</fullName>
    </alternativeName>
</protein>
<keyword evidence="4" id="KW-0507">mRNA processing</keyword>
<feature type="region of interest" description="Disordered" evidence="14">
    <location>
        <begin position="654"/>
        <end position="681"/>
    </location>
</feature>
<evidence type="ECO:0000256" key="12">
    <source>
        <dbReference type="ARBA" id="ARBA00029640"/>
    </source>
</evidence>
<evidence type="ECO:0000313" key="18">
    <source>
        <dbReference type="Proteomes" id="UP000515160"/>
    </source>
</evidence>
<evidence type="ECO:0000313" key="19">
    <source>
        <dbReference type="RefSeq" id="XP_034119555.1"/>
    </source>
</evidence>
<dbReference type="GO" id="GO:0030154">
    <property type="term" value="P:cell differentiation"/>
    <property type="evidence" value="ECO:0007669"/>
    <property type="project" value="UniProtKB-KW"/>
</dbReference>
<dbReference type="InterPro" id="IPR036388">
    <property type="entry name" value="WH-like_DNA-bd_sf"/>
</dbReference>
<evidence type="ECO:0000256" key="10">
    <source>
        <dbReference type="ARBA" id="ARBA00023187"/>
    </source>
</evidence>
<evidence type="ECO:0000256" key="13">
    <source>
        <dbReference type="PROSITE-ProRule" id="PRU00332"/>
    </source>
</evidence>
<dbReference type="GO" id="GO:0006397">
    <property type="term" value="P:mRNA processing"/>
    <property type="evidence" value="ECO:0007669"/>
    <property type="project" value="UniProtKB-KW"/>
</dbReference>
<evidence type="ECO:0000259" key="16">
    <source>
        <dbReference type="PROSITE" id="PS50961"/>
    </source>
</evidence>
<proteinExistence type="inferred from homology"/>
<dbReference type="PROSITE" id="PS50961">
    <property type="entry name" value="HTH_LA"/>
    <property type="match status" value="1"/>
</dbReference>
<evidence type="ECO:0000256" key="11">
    <source>
        <dbReference type="ARBA" id="ARBA00023242"/>
    </source>
</evidence>
<reference evidence="19" key="1">
    <citation type="submission" date="2025-08" db="UniProtKB">
        <authorList>
            <consortium name="RefSeq"/>
        </authorList>
    </citation>
    <scope>IDENTIFICATION</scope>
    <source>
        <strain evidence="19">15112-1751.03</strain>
        <tissue evidence="19">Whole Adult</tissue>
    </source>
</reference>
<dbReference type="InterPro" id="IPR012677">
    <property type="entry name" value="Nucleotide-bd_a/b_plait_sf"/>
</dbReference>
<feature type="compositionally biased region" description="Basic residues" evidence="14">
    <location>
        <begin position="333"/>
        <end position="344"/>
    </location>
</feature>
<dbReference type="GeneID" id="117578245"/>
<dbReference type="Pfam" id="PF08777">
    <property type="entry name" value="RRM_3"/>
    <property type="match status" value="1"/>
</dbReference>
<feature type="region of interest" description="Disordered" evidence="14">
    <location>
        <begin position="446"/>
        <end position="497"/>
    </location>
</feature>
<dbReference type="PROSITE" id="PS51939">
    <property type="entry name" value="XRRM"/>
    <property type="match status" value="1"/>
</dbReference>
<dbReference type="RefSeq" id="XP_034119555.1">
    <property type="nucleotide sequence ID" value="XM_034263664.2"/>
</dbReference>
<dbReference type="InterPro" id="IPR034887">
    <property type="entry name" value="LARP7_RRM1"/>
</dbReference>
<feature type="compositionally biased region" description="Basic residues" evidence="14">
    <location>
        <begin position="466"/>
        <end position="477"/>
    </location>
</feature>
<dbReference type="Pfam" id="PF00076">
    <property type="entry name" value="RRM_1"/>
    <property type="match status" value="1"/>
</dbReference>
<feature type="domain" description="XRRM" evidence="17">
    <location>
        <begin position="534"/>
        <end position="645"/>
    </location>
</feature>
<dbReference type="PANTHER" id="PTHR22792">
    <property type="entry name" value="LUPUS LA PROTEIN-RELATED"/>
    <property type="match status" value="1"/>
</dbReference>
<dbReference type="GO" id="GO:0007283">
    <property type="term" value="P:spermatogenesis"/>
    <property type="evidence" value="ECO:0007669"/>
    <property type="project" value="UniProtKB-KW"/>
</dbReference>
<dbReference type="Gene3D" id="3.30.70.330">
    <property type="match status" value="2"/>
</dbReference>
<dbReference type="GO" id="GO:0005654">
    <property type="term" value="C:nucleoplasm"/>
    <property type="evidence" value="ECO:0007669"/>
    <property type="project" value="UniProtKB-SubCell"/>
</dbReference>
<evidence type="ECO:0000256" key="5">
    <source>
        <dbReference type="ARBA" id="ARBA00022782"/>
    </source>
</evidence>
<dbReference type="CDD" id="cd12290">
    <property type="entry name" value="RRM1_LARP7"/>
    <property type="match status" value="1"/>
</dbReference>
<dbReference type="InterPro" id="IPR035979">
    <property type="entry name" value="RBD_domain_sf"/>
</dbReference>
<evidence type="ECO:0000256" key="1">
    <source>
        <dbReference type="ARBA" id="ARBA00004642"/>
    </source>
</evidence>
<dbReference type="InterPro" id="IPR014886">
    <property type="entry name" value="La_xRRM"/>
</dbReference>
<keyword evidence="18" id="KW-1185">Reference proteome</keyword>
<dbReference type="InterPro" id="IPR034910">
    <property type="entry name" value="LARP7_RRM2"/>
</dbReference>
<dbReference type="GO" id="GO:0008380">
    <property type="term" value="P:RNA splicing"/>
    <property type="evidence" value="ECO:0007669"/>
    <property type="project" value="UniProtKB-KW"/>
</dbReference>
<accession>A0A6P8Y7W2</accession>
<evidence type="ECO:0000256" key="14">
    <source>
        <dbReference type="SAM" id="MobiDB-lite"/>
    </source>
</evidence>
<dbReference type="GO" id="GO:1990904">
    <property type="term" value="C:ribonucleoprotein complex"/>
    <property type="evidence" value="ECO:0007669"/>
    <property type="project" value="UniProtKB-UniRule"/>
</dbReference>
<dbReference type="Gene3D" id="1.10.10.10">
    <property type="entry name" value="Winged helix-like DNA-binding domain superfamily/Winged helix DNA-binding domain"/>
    <property type="match status" value="1"/>
</dbReference>
<evidence type="ECO:0000256" key="3">
    <source>
        <dbReference type="ARBA" id="ARBA00015867"/>
    </source>
</evidence>
<dbReference type="SMART" id="SM00360">
    <property type="entry name" value="RRM"/>
    <property type="match status" value="1"/>
</dbReference>
<feature type="region of interest" description="Disordered" evidence="14">
    <location>
        <begin position="263"/>
        <end position="354"/>
    </location>
</feature>
<dbReference type="SUPFAM" id="SSF54928">
    <property type="entry name" value="RNA-binding domain, RBD"/>
    <property type="match status" value="1"/>
</dbReference>
<dbReference type="InterPro" id="IPR045180">
    <property type="entry name" value="La_dom_prot"/>
</dbReference>
<dbReference type="InterPro" id="IPR000504">
    <property type="entry name" value="RRM_dom"/>
</dbReference>
<dbReference type="InterPro" id="IPR002344">
    <property type="entry name" value="Lupus_La"/>
</dbReference>
<keyword evidence="9" id="KW-0804">Transcription</keyword>
<feature type="compositionally biased region" description="Low complexity" evidence="14">
    <location>
        <begin position="421"/>
        <end position="430"/>
    </location>
</feature>
<dbReference type="CDD" id="cd07323">
    <property type="entry name" value="LAM"/>
    <property type="match status" value="1"/>
</dbReference>
<sequence length="681" mass="75124">MAAKTIAADKTGDGQEPQEKSHKADVTAHEHEPVASGDQADVTGTSPGGIKSETGGGRKRKRHLFNSIRTLMEFYFGDANLSKDRFLRRYVEQDPYVPLDIFLTFNKIKTLTQDVQQISRSLSNSQLLELDKSGLKVRRKTALPVQRDVNDKTLYVEALPRTATHDWLKEVFSRYGAVAYVSLPHYPGTRKIKEFAFIEFEKSSAVEKAVKAFAQVQGVLSVEHTDPADLASIRSFQQQQQQKSGADVSDAAAAAGAEITLKRECDKEETHDGAVSAKRVKLEAPQEQSDQAAGLESTDAEMSQQSETDDNPEDAGDDRAGKESGGGGDAKQTQHKRRRKQKKKPLLDKHKPNIEPSAMELKVLPKSSWCSMRNKYLNLQRRIISEAKSKLWRSGGGQQTHLGKSNTALPQLQAQHHHHQQQQQQQQLTEIKGNSVAGSGVVVAANSSSGSVGHEEGEPLSDAGDHHHHHHHHHHHAVAGGGDVPVPAKRRKRNKNAAGGVHKMNMNFYGAGGSETDDTAKLPAKAEERAPLFKYEPGLIVECALHEPCTNVKDFKADMRQYADIKYVDIKEGDQLAHLRMSTPEAADELAHKLSCAEMQLKVLRGQTEQQYWRKIEQDREAKLTKKVRVQQKRGREKFAKLLAKHIKFDDADDDEIAANTTGGPNGGAATSASNNLSADV</sequence>
<evidence type="ECO:0000259" key="17">
    <source>
        <dbReference type="PROSITE" id="PS51939"/>
    </source>
</evidence>
<comment type="similarity">
    <text evidence="2">Belongs to the LARP7 family.</text>
</comment>
<keyword evidence="7 13" id="KW-0694">RNA-binding</keyword>
<feature type="region of interest" description="Disordered" evidence="14">
    <location>
        <begin position="411"/>
        <end position="430"/>
    </location>
</feature>
<dbReference type="InterPro" id="IPR036390">
    <property type="entry name" value="WH_DNA-bd_sf"/>
</dbReference>
<dbReference type="Proteomes" id="UP000515160">
    <property type="component" value="Chromosome X"/>
</dbReference>
<feature type="domain" description="HTH La-type RNA-binding" evidence="16">
    <location>
        <begin position="58"/>
        <end position="147"/>
    </location>
</feature>
<gene>
    <name evidence="19" type="primary">LOC117578245</name>
</gene>
<name>A0A6P8Y7W2_DROAB</name>
<comment type="subcellular location">
    <subcellularLocation>
        <location evidence="1">Nucleus</location>
        <location evidence="1">Nucleoplasm</location>
    </subcellularLocation>
</comment>
<dbReference type="OrthoDB" id="439993at2759"/>
<feature type="compositionally biased region" description="Basic and acidic residues" evidence="14">
    <location>
        <begin position="263"/>
        <end position="272"/>
    </location>
</feature>
<feature type="region of interest" description="Disordered" evidence="14">
    <location>
        <begin position="1"/>
        <end position="61"/>
    </location>
</feature>
<feature type="domain" description="RRM" evidence="15">
    <location>
        <begin position="152"/>
        <end position="218"/>
    </location>
</feature>
<dbReference type="GO" id="GO:0003723">
    <property type="term" value="F:RNA binding"/>
    <property type="evidence" value="ECO:0007669"/>
    <property type="project" value="UniProtKB-UniRule"/>
</dbReference>
<dbReference type="AlphaFoldDB" id="A0A6P8Y7W2"/>
<dbReference type="SUPFAM" id="SSF46785">
    <property type="entry name" value="Winged helix' DNA-binding domain"/>
    <property type="match status" value="1"/>
</dbReference>
<keyword evidence="8" id="KW-0805">Transcription regulation</keyword>
<feature type="compositionally biased region" description="Low complexity" evidence="14">
    <location>
        <begin position="658"/>
        <end position="681"/>
    </location>
</feature>
<keyword evidence="5" id="KW-0221">Differentiation</keyword>
<dbReference type="SMART" id="SM00715">
    <property type="entry name" value="LA"/>
    <property type="match status" value="1"/>
</dbReference>
<organism evidence="18 19">
    <name type="scientific">Drosophila albomicans</name>
    <name type="common">Fruit fly</name>
    <dbReference type="NCBI Taxonomy" id="7291"/>
    <lineage>
        <taxon>Eukaryota</taxon>
        <taxon>Metazoa</taxon>
        <taxon>Ecdysozoa</taxon>
        <taxon>Arthropoda</taxon>
        <taxon>Hexapoda</taxon>
        <taxon>Insecta</taxon>
        <taxon>Pterygota</taxon>
        <taxon>Neoptera</taxon>
        <taxon>Endopterygota</taxon>
        <taxon>Diptera</taxon>
        <taxon>Brachycera</taxon>
        <taxon>Muscomorpha</taxon>
        <taxon>Ephydroidea</taxon>
        <taxon>Drosophilidae</taxon>
        <taxon>Drosophila</taxon>
    </lineage>
</organism>
<evidence type="ECO:0000256" key="6">
    <source>
        <dbReference type="ARBA" id="ARBA00022871"/>
    </source>
</evidence>
<dbReference type="PRINTS" id="PR00302">
    <property type="entry name" value="LUPUSLA"/>
</dbReference>
<keyword evidence="11" id="KW-0539">Nucleus</keyword>
<evidence type="ECO:0000259" key="15">
    <source>
        <dbReference type="PROSITE" id="PS50102"/>
    </source>
</evidence>
<feature type="compositionally biased region" description="Acidic residues" evidence="14">
    <location>
        <begin position="307"/>
        <end position="316"/>
    </location>
</feature>
<evidence type="ECO:0000256" key="4">
    <source>
        <dbReference type="ARBA" id="ARBA00022664"/>
    </source>
</evidence>
<dbReference type="InterPro" id="IPR006630">
    <property type="entry name" value="La_HTH"/>
</dbReference>
<evidence type="ECO:0000256" key="7">
    <source>
        <dbReference type="ARBA" id="ARBA00022884"/>
    </source>
</evidence>
<dbReference type="PANTHER" id="PTHR22792:SF62">
    <property type="entry name" value="LA-RELATED PROTEIN 7"/>
    <property type="match status" value="1"/>
</dbReference>
<feature type="compositionally biased region" description="Basic and acidic residues" evidence="14">
    <location>
        <begin position="10"/>
        <end position="33"/>
    </location>
</feature>
<dbReference type="PROSITE" id="PS50102">
    <property type="entry name" value="RRM"/>
    <property type="match status" value="1"/>
</dbReference>
<evidence type="ECO:0000256" key="8">
    <source>
        <dbReference type="ARBA" id="ARBA00023015"/>
    </source>
</evidence>
<evidence type="ECO:0000256" key="2">
    <source>
        <dbReference type="ARBA" id="ARBA00008680"/>
    </source>
</evidence>
<dbReference type="CDD" id="cd12542">
    <property type="entry name" value="RRM2_LARP7"/>
    <property type="match status" value="1"/>
</dbReference>
<dbReference type="Pfam" id="PF05383">
    <property type="entry name" value="La"/>
    <property type="match status" value="1"/>
</dbReference>
<evidence type="ECO:0000256" key="9">
    <source>
        <dbReference type="ARBA" id="ARBA00023163"/>
    </source>
</evidence>
<dbReference type="CTD" id="51574"/>
<keyword evidence="6" id="KW-0744">Spermatogenesis</keyword>
<keyword evidence="10" id="KW-0508">mRNA splicing</keyword>